<gene>
    <name evidence="2" type="ORF">CH364_12120</name>
</gene>
<feature type="transmembrane region" description="Helical" evidence="1">
    <location>
        <begin position="266"/>
        <end position="284"/>
    </location>
</feature>
<sequence>MLFFKRNLLSFYILTVIFFSFAIYQTYKWKWICDDAYISFVYARNLFEGSGFVFNLGERVEGYTNFLWTLLLSMGYFLKLEPQWFSLVLGSFFYLMVLIVFFYEENRISFGKIYPLLLVHLALFFHLHIFATSGLETSLFTFLVCFGLLLWEKESNLLFLLFLLAALVRPEGALFLFIASLDWMFRKRSWIPVLFGVLFLGFLGFRYFYYGDLLPNTFYAKGNKGAYFSQGIYYLFYFLKSYPLYLFVLVLFGVQTFKRLKYQKKNRFLISSVLLYIFYVLYVGGDFMGIRFWIPILPYISYLAFHQIHDWDLDSQIESKKKTSFLSIYSKNQILVAFLFILSTAVYTDPLKIKGSRIPDWHGIVEERMFYEDHLINTSGYDNKALSDFRVAFFGAQAHFIFYLRPSFAFEAESGLTDREFAKKKIAVRGRIGHESELELKDLLDRKIEILLDNRLHGTNLPHIQYTWRSIPIKFYLLSYDPAKMNSLCIRSDWNCSDLYRFMFENHWDKTQPRSFVETNGIQ</sequence>
<feature type="transmembrane region" description="Helical" evidence="1">
    <location>
        <begin position="231"/>
        <end position="254"/>
    </location>
</feature>
<keyword evidence="1" id="KW-1133">Transmembrane helix</keyword>
<evidence type="ECO:0000313" key="2">
    <source>
        <dbReference type="EMBL" id="PJZ84088.1"/>
    </source>
</evidence>
<reference evidence="2 3" key="1">
    <citation type="submission" date="2017-07" db="EMBL/GenBank/DDBJ databases">
        <title>Leptospira spp. isolated from tropical soils.</title>
        <authorList>
            <person name="Thibeaux R."/>
            <person name="Iraola G."/>
            <person name="Ferres I."/>
            <person name="Bierque E."/>
            <person name="Girault D."/>
            <person name="Soupe-Gilbert M.-E."/>
            <person name="Picardeau M."/>
            <person name="Goarant C."/>
        </authorList>
    </citation>
    <scope>NUCLEOTIDE SEQUENCE [LARGE SCALE GENOMIC DNA]</scope>
    <source>
        <strain evidence="2 3">FH2-B-A1</strain>
    </source>
</reference>
<keyword evidence="3" id="KW-1185">Reference proteome</keyword>
<organism evidence="2 3">
    <name type="scientific">Leptospira harrisiae</name>
    <dbReference type="NCBI Taxonomy" id="2023189"/>
    <lineage>
        <taxon>Bacteria</taxon>
        <taxon>Pseudomonadati</taxon>
        <taxon>Spirochaetota</taxon>
        <taxon>Spirochaetia</taxon>
        <taxon>Leptospirales</taxon>
        <taxon>Leptospiraceae</taxon>
        <taxon>Leptospira</taxon>
    </lineage>
</organism>
<protein>
    <recommendedName>
        <fullName evidence="4">Glycosyltransferase RgtA/B/C/D-like domain-containing protein</fullName>
    </recommendedName>
</protein>
<dbReference type="RefSeq" id="WP_100744632.1">
    <property type="nucleotide sequence ID" value="NZ_NPDW01000002.1"/>
</dbReference>
<accession>A0A2N0AIG0</accession>
<comment type="caution">
    <text evidence="2">The sequence shown here is derived from an EMBL/GenBank/DDBJ whole genome shotgun (WGS) entry which is preliminary data.</text>
</comment>
<proteinExistence type="predicted"/>
<dbReference type="EMBL" id="NPDX01000003">
    <property type="protein sequence ID" value="PJZ84088.1"/>
    <property type="molecule type" value="Genomic_DNA"/>
</dbReference>
<keyword evidence="1" id="KW-0812">Transmembrane</keyword>
<evidence type="ECO:0000313" key="3">
    <source>
        <dbReference type="Proteomes" id="UP000232145"/>
    </source>
</evidence>
<evidence type="ECO:0000256" key="1">
    <source>
        <dbReference type="SAM" id="Phobius"/>
    </source>
</evidence>
<name>A0A2N0AIG0_9LEPT</name>
<feature type="transmembrane region" description="Helical" evidence="1">
    <location>
        <begin position="7"/>
        <end position="24"/>
    </location>
</feature>
<feature type="transmembrane region" description="Helical" evidence="1">
    <location>
        <begin position="84"/>
        <end position="103"/>
    </location>
</feature>
<keyword evidence="1" id="KW-0472">Membrane</keyword>
<dbReference type="OrthoDB" id="344788at2"/>
<evidence type="ECO:0008006" key="4">
    <source>
        <dbReference type="Google" id="ProtNLM"/>
    </source>
</evidence>
<dbReference type="Proteomes" id="UP000232145">
    <property type="component" value="Unassembled WGS sequence"/>
</dbReference>
<dbReference type="AlphaFoldDB" id="A0A2N0AIG0"/>
<feature type="transmembrane region" description="Helical" evidence="1">
    <location>
        <begin position="157"/>
        <end position="178"/>
    </location>
</feature>
<feature type="transmembrane region" description="Helical" evidence="1">
    <location>
        <begin position="190"/>
        <end position="211"/>
    </location>
</feature>